<dbReference type="EMBL" id="BAAAUX010000013">
    <property type="protein sequence ID" value="GAA2791491.1"/>
    <property type="molecule type" value="Genomic_DNA"/>
</dbReference>
<dbReference type="Gene3D" id="1.10.260.40">
    <property type="entry name" value="lambda repressor-like DNA-binding domains"/>
    <property type="match status" value="1"/>
</dbReference>
<feature type="domain" description="HTH cro/C1-type" evidence="2">
    <location>
        <begin position="6"/>
        <end position="74"/>
    </location>
</feature>
<dbReference type="InterPro" id="IPR010982">
    <property type="entry name" value="Lambda_DNA-bd_dom_sf"/>
</dbReference>
<organism evidence="3 4">
    <name type="scientific">Saccharopolyspora taberi</name>
    <dbReference type="NCBI Taxonomy" id="60895"/>
    <lineage>
        <taxon>Bacteria</taxon>
        <taxon>Bacillati</taxon>
        <taxon>Actinomycetota</taxon>
        <taxon>Actinomycetes</taxon>
        <taxon>Pseudonocardiales</taxon>
        <taxon>Pseudonocardiaceae</taxon>
        <taxon>Saccharopolyspora</taxon>
    </lineage>
</organism>
<feature type="region of interest" description="Disordered" evidence="1">
    <location>
        <begin position="195"/>
        <end position="230"/>
    </location>
</feature>
<evidence type="ECO:0000313" key="3">
    <source>
        <dbReference type="EMBL" id="GAA2791491.1"/>
    </source>
</evidence>
<reference evidence="3 4" key="1">
    <citation type="journal article" date="2019" name="Int. J. Syst. Evol. Microbiol.">
        <title>The Global Catalogue of Microorganisms (GCM) 10K type strain sequencing project: providing services to taxonomists for standard genome sequencing and annotation.</title>
        <authorList>
            <consortium name="The Broad Institute Genomics Platform"/>
            <consortium name="The Broad Institute Genome Sequencing Center for Infectious Disease"/>
            <person name="Wu L."/>
            <person name="Ma J."/>
        </authorList>
    </citation>
    <scope>NUCLEOTIDE SEQUENCE [LARGE SCALE GENOMIC DNA]</scope>
    <source>
        <strain evidence="3 4">JCM 9383</strain>
    </source>
</reference>
<sequence>MIGEQVQRHRRRHQWTRKQLAEECQRLGDPDLTFAAITSIETGRRDETGRRRRDVTVDELAVLARALDVPPALLLFPIDSEEEVTWSPDARTNPWSAIQWLSGAKPAPDQRSEHRPDRMRPPLEAYHDHEDWQGHWWQSYMRSQSWEERAEKVKSADTREKLLAAADLEDEWRIDAIEGWILDARVELLQAGVTPPELSTDGEATLIKRANEREAELRSARRRNSREATE</sequence>
<evidence type="ECO:0000259" key="2">
    <source>
        <dbReference type="PROSITE" id="PS50943"/>
    </source>
</evidence>
<feature type="compositionally biased region" description="Basic and acidic residues" evidence="1">
    <location>
        <begin position="209"/>
        <end position="230"/>
    </location>
</feature>
<proteinExistence type="predicted"/>
<dbReference type="SUPFAM" id="SSF47413">
    <property type="entry name" value="lambda repressor-like DNA-binding domains"/>
    <property type="match status" value="1"/>
</dbReference>
<protein>
    <recommendedName>
        <fullName evidence="2">HTH cro/C1-type domain-containing protein</fullName>
    </recommendedName>
</protein>
<dbReference type="Proteomes" id="UP001500979">
    <property type="component" value="Unassembled WGS sequence"/>
</dbReference>
<evidence type="ECO:0000256" key="1">
    <source>
        <dbReference type="SAM" id="MobiDB-lite"/>
    </source>
</evidence>
<accession>A0ABN3VCI7</accession>
<evidence type="ECO:0000313" key="4">
    <source>
        <dbReference type="Proteomes" id="UP001500979"/>
    </source>
</evidence>
<gene>
    <name evidence="3" type="ORF">GCM10010470_27900</name>
</gene>
<name>A0ABN3VCI7_9PSEU</name>
<keyword evidence="4" id="KW-1185">Reference proteome</keyword>
<comment type="caution">
    <text evidence="3">The sequence shown here is derived from an EMBL/GenBank/DDBJ whole genome shotgun (WGS) entry which is preliminary data.</text>
</comment>
<dbReference type="PROSITE" id="PS50943">
    <property type="entry name" value="HTH_CROC1"/>
    <property type="match status" value="1"/>
</dbReference>
<dbReference type="InterPro" id="IPR001387">
    <property type="entry name" value="Cro/C1-type_HTH"/>
</dbReference>
<dbReference type="CDD" id="cd00093">
    <property type="entry name" value="HTH_XRE"/>
    <property type="match status" value="1"/>
</dbReference>